<evidence type="ECO:0000256" key="4">
    <source>
        <dbReference type="ARBA" id="ARBA00023239"/>
    </source>
</evidence>
<protein>
    <submittedName>
        <fullName evidence="7">Uncharacterized protein</fullName>
    </submittedName>
</protein>
<dbReference type="SFLD" id="SFLDG01019">
    <property type="entry name" value="Terpene_Cyclase_Like_1_C_Termi"/>
    <property type="match status" value="1"/>
</dbReference>
<dbReference type="GO" id="GO:0016829">
    <property type="term" value="F:lyase activity"/>
    <property type="evidence" value="ECO:0007669"/>
    <property type="project" value="UniProtKB-KW"/>
</dbReference>
<feature type="domain" description="Terpene synthase N-terminal" evidence="5">
    <location>
        <begin position="62"/>
        <end position="236"/>
    </location>
</feature>
<dbReference type="AlphaFoldDB" id="A0ABD3KNA7"/>
<dbReference type="SUPFAM" id="SSF48239">
    <property type="entry name" value="Terpenoid cyclases/Protein prenyltransferases"/>
    <property type="match status" value="1"/>
</dbReference>
<evidence type="ECO:0000256" key="3">
    <source>
        <dbReference type="ARBA" id="ARBA00022842"/>
    </source>
</evidence>
<dbReference type="Pfam" id="PF03936">
    <property type="entry name" value="Terpene_synth_C"/>
    <property type="match status" value="1"/>
</dbReference>
<evidence type="ECO:0000256" key="1">
    <source>
        <dbReference type="ARBA" id="ARBA00001946"/>
    </source>
</evidence>
<dbReference type="SUPFAM" id="SSF48576">
    <property type="entry name" value="Terpenoid synthases"/>
    <property type="match status" value="1"/>
</dbReference>
<sequence>MCAARSLSIYFRHFLFSLINRPSKANQPPIILNNLRTSTLPVIRTGKGSATDSSFIMDRPNQMQSSSIAKEQTYPDDSGIKHDEKTKSLIDFLNKVVNEPVESLIIVDMIQRLGVESLFREQIKAILKWQYTHFSSLNHGKDDVYEIALRFRLLRQEGYRVPADVFEYFNDKGKGFVMKLEGNIKGMMELYEASQMSTEEEDILDEAECFSSKCLNELLTCDLDHDHEQARMIESTLQYPYRKSFARLLAPQSFVNDMPGANSWMEDLLEVANKKRRIDQFVHQKEIHQINKWWKELGLGEKMKFARDQPLKWYMWSMAILTDPSLSELRVELIKPISLVYIIDDIFDVHGTVDELILFTKVIKIWDNACAEQLPEYMKKCFKVLNDIANDFGKIIFEKHGWNPTRFLKQMWANLCNAFLVEFQWNASGKLPKADDYLKNGIITSGVPLVLTHLFFLMGQNIANQSMDSKKEEVQLPNIIFLIAEILRLWDDLGCAQDENQNGYDGSYVDCYLGENQGSSYQSAREHVMKLISKLWKLLNKECLSPCPSSAPFLEACVNAAKMVSLMYNYEDKRGLGLLQDHMKLLTCDHETF</sequence>
<dbReference type="InterPro" id="IPR050148">
    <property type="entry name" value="Terpene_synthase-like"/>
</dbReference>
<keyword evidence="4" id="KW-0456">Lyase</keyword>
<dbReference type="EMBL" id="JBJKBG010000005">
    <property type="protein sequence ID" value="KAL3740499.1"/>
    <property type="molecule type" value="Genomic_DNA"/>
</dbReference>
<keyword evidence="2" id="KW-0479">Metal-binding</keyword>
<dbReference type="SFLD" id="SFLDS00005">
    <property type="entry name" value="Isoprenoid_Synthase_Type_I"/>
    <property type="match status" value="1"/>
</dbReference>
<dbReference type="Pfam" id="PF01397">
    <property type="entry name" value="Terpene_synth"/>
    <property type="match status" value="1"/>
</dbReference>
<evidence type="ECO:0000313" key="8">
    <source>
        <dbReference type="Proteomes" id="UP001634007"/>
    </source>
</evidence>
<dbReference type="PANTHER" id="PTHR31225:SF0">
    <property type="entry name" value="S-(+)-LINALOOL SYNTHASE, CHLOROPLASTIC"/>
    <property type="match status" value="1"/>
</dbReference>
<evidence type="ECO:0000313" key="7">
    <source>
        <dbReference type="EMBL" id="KAL3740499.1"/>
    </source>
</evidence>
<keyword evidence="8" id="KW-1185">Reference proteome</keyword>
<proteinExistence type="predicted"/>
<dbReference type="InterPro" id="IPR005630">
    <property type="entry name" value="Terpene_synthase_metal-bd"/>
</dbReference>
<gene>
    <name evidence="7" type="ORF">ACJRO7_021733</name>
</gene>
<evidence type="ECO:0000259" key="6">
    <source>
        <dbReference type="Pfam" id="PF03936"/>
    </source>
</evidence>
<dbReference type="Proteomes" id="UP001634007">
    <property type="component" value="Unassembled WGS sequence"/>
</dbReference>
<dbReference type="InterPro" id="IPR034741">
    <property type="entry name" value="Terpene_cyclase-like_1_C"/>
</dbReference>
<comment type="caution">
    <text evidence="7">The sequence shown here is derived from an EMBL/GenBank/DDBJ whole genome shotgun (WGS) entry which is preliminary data.</text>
</comment>
<dbReference type="InterPro" id="IPR008930">
    <property type="entry name" value="Terpenoid_cyclase/PrenylTrfase"/>
</dbReference>
<comment type="cofactor">
    <cofactor evidence="1">
        <name>Mg(2+)</name>
        <dbReference type="ChEBI" id="CHEBI:18420"/>
    </cofactor>
</comment>
<evidence type="ECO:0000256" key="2">
    <source>
        <dbReference type="ARBA" id="ARBA00022723"/>
    </source>
</evidence>
<dbReference type="InterPro" id="IPR001906">
    <property type="entry name" value="Terpene_synth_N"/>
</dbReference>
<dbReference type="Gene3D" id="1.50.10.130">
    <property type="entry name" value="Terpene synthase, N-terminal domain"/>
    <property type="match status" value="1"/>
</dbReference>
<dbReference type="GO" id="GO:0046872">
    <property type="term" value="F:metal ion binding"/>
    <property type="evidence" value="ECO:0007669"/>
    <property type="project" value="UniProtKB-KW"/>
</dbReference>
<name>A0ABD3KNA7_EUCGL</name>
<dbReference type="InterPro" id="IPR036965">
    <property type="entry name" value="Terpene_synth_N_sf"/>
</dbReference>
<dbReference type="InterPro" id="IPR008949">
    <property type="entry name" value="Isoprenoid_synthase_dom_sf"/>
</dbReference>
<dbReference type="Gene3D" id="1.10.600.10">
    <property type="entry name" value="Farnesyl Diphosphate Synthase"/>
    <property type="match status" value="1"/>
</dbReference>
<organism evidence="7 8">
    <name type="scientific">Eucalyptus globulus</name>
    <name type="common">Tasmanian blue gum</name>
    <dbReference type="NCBI Taxonomy" id="34317"/>
    <lineage>
        <taxon>Eukaryota</taxon>
        <taxon>Viridiplantae</taxon>
        <taxon>Streptophyta</taxon>
        <taxon>Embryophyta</taxon>
        <taxon>Tracheophyta</taxon>
        <taxon>Spermatophyta</taxon>
        <taxon>Magnoliopsida</taxon>
        <taxon>eudicotyledons</taxon>
        <taxon>Gunneridae</taxon>
        <taxon>Pentapetalae</taxon>
        <taxon>rosids</taxon>
        <taxon>malvids</taxon>
        <taxon>Myrtales</taxon>
        <taxon>Myrtaceae</taxon>
        <taxon>Myrtoideae</taxon>
        <taxon>Eucalypteae</taxon>
        <taxon>Eucalyptus</taxon>
    </lineage>
</organism>
<feature type="domain" description="Terpene synthase metal-binding" evidence="6">
    <location>
        <begin position="295"/>
        <end position="537"/>
    </location>
</feature>
<keyword evidence="3" id="KW-0460">Magnesium</keyword>
<accession>A0ABD3KNA7</accession>
<reference evidence="7 8" key="1">
    <citation type="submission" date="2024-11" db="EMBL/GenBank/DDBJ databases">
        <title>Chromosome-level genome assembly of Eucalyptus globulus Labill. provides insights into its genome evolution.</title>
        <authorList>
            <person name="Li X."/>
        </authorList>
    </citation>
    <scope>NUCLEOTIDE SEQUENCE [LARGE SCALE GENOMIC DNA]</scope>
    <source>
        <strain evidence="7">CL2024</strain>
        <tissue evidence="7">Fresh tender leaves</tissue>
    </source>
</reference>
<evidence type="ECO:0000259" key="5">
    <source>
        <dbReference type="Pfam" id="PF01397"/>
    </source>
</evidence>
<dbReference type="PANTHER" id="PTHR31225">
    <property type="entry name" value="OS04G0344100 PROTEIN-RELATED"/>
    <property type="match status" value="1"/>
</dbReference>